<keyword evidence="3" id="KW-0805">Transcription regulation</keyword>
<dbReference type="InterPro" id="IPR002197">
    <property type="entry name" value="HTH_Fis"/>
</dbReference>
<evidence type="ECO:0000256" key="5">
    <source>
        <dbReference type="ARBA" id="ARBA00023163"/>
    </source>
</evidence>
<proteinExistence type="predicted"/>
<dbReference type="PROSITE" id="PS50045">
    <property type="entry name" value="SIGMA54_INTERACT_4"/>
    <property type="match status" value="1"/>
</dbReference>
<dbReference type="CDD" id="cd00009">
    <property type="entry name" value="AAA"/>
    <property type="match status" value="1"/>
</dbReference>
<evidence type="ECO:0000256" key="2">
    <source>
        <dbReference type="ARBA" id="ARBA00022840"/>
    </source>
</evidence>
<keyword evidence="5" id="KW-0804">Transcription</keyword>
<name>A0A1J5RUP1_9ZZZZ</name>
<dbReference type="SMART" id="SM00382">
    <property type="entry name" value="AAA"/>
    <property type="match status" value="1"/>
</dbReference>
<dbReference type="Pfam" id="PF02954">
    <property type="entry name" value="HTH_8"/>
    <property type="match status" value="1"/>
</dbReference>
<dbReference type="InterPro" id="IPR009057">
    <property type="entry name" value="Homeodomain-like_sf"/>
</dbReference>
<dbReference type="InterPro" id="IPR025662">
    <property type="entry name" value="Sigma_54_int_dom_ATP-bd_1"/>
</dbReference>
<dbReference type="InterPro" id="IPR002078">
    <property type="entry name" value="Sigma_54_int"/>
</dbReference>
<dbReference type="Pfam" id="PF25601">
    <property type="entry name" value="AAA_lid_14"/>
    <property type="match status" value="1"/>
</dbReference>
<sequence length="658" mass="71666">MNTTGLDLSAEYNARIALARGHFFQGESLPRGVLSDAIERSWRRCLSLGLTPATPADLSLLTARELRESRERSRVLLEVAQPELENLYQQIANTGSVVILTDAEATVLASISRDDPLTRRGGRPGMCWQEQRMGTNAIGTVIVEQQAVTVLGREHYLDQNGPFSCSASPVFDPFGKLIGVLDISGGNSVHQNHIQDLASMSAQVIENRLILTQLGMHTVVRFHSRPEFLGTLWEAIAAFSHNGTLVAANRAALTLLEIGRDHFHRHDFSSLFDYSFDRFQDHFSVAGRSPQLLYFRSGMRVYASASPVSTAAGRPACGSSGHGSSVVSGDGSIRRFDLCLADVALGDAPLHELLEKARLAYSADIPVLLQGETGSGKEALAKALHFASPRKSGPFVPINCASIPETLIESELFGYADGAFTGAKRGGAVGKVQLSDKGTLFLDEIGDMPLSLQARLLRVLQEREVAPVGSTKLIPVDIGVICATHMNLKELIAQNRFREDLYYRLNGLKVLLPPLRQRKNLREIITHIVDSKSHGRGKLSVSEEAMDAFLKHPWPGNMRQLCNVVSTAMVLLGSGTQIELQHLTDDFLNEMIGRRIAGGAEMAETIHTGTLTSLEAQAVQRALERHGGNISVTAAALGISRATLYRKIKNYLPGTRND</sequence>
<dbReference type="FunFam" id="3.40.50.300:FF:000006">
    <property type="entry name" value="DNA-binding transcriptional regulator NtrC"/>
    <property type="match status" value="1"/>
</dbReference>
<dbReference type="SUPFAM" id="SSF55781">
    <property type="entry name" value="GAF domain-like"/>
    <property type="match status" value="1"/>
</dbReference>
<dbReference type="PROSITE" id="PS00675">
    <property type="entry name" value="SIGMA54_INTERACT_1"/>
    <property type="match status" value="1"/>
</dbReference>
<dbReference type="PRINTS" id="PR01590">
    <property type="entry name" value="HTHFIS"/>
</dbReference>
<evidence type="ECO:0000313" key="7">
    <source>
        <dbReference type="EMBL" id="OIQ99678.1"/>
    </source>
</evidence>
<dbReference type="PROSITE" id="PS00688">
    <property type="entry name" value="SIGMA54_INTERACT_3"/>
    <property type="match status" value="1"/>
</dbReference>
<accession>A0A1J5RUP1</accession>
<dbReference type="GO" id="GO:0005524">
    <property type="term" value="F:ATP binding"/>
    <property type="evidence" value="ECO:0007669"/>
    <property type="project" value="UniProtKB-KW"/>
</dbReference>
<dbReference type="PANTHER" id="PTHR32071:SF77">
    <property type="entry name" value="TRANSCRIPTIONAL REGULATORY PROTEIN"/>
    <property type="match status" value="1"/>
</dbReference>
<dbReference type="InterPro" id="IPR029016">
    <property type="entry name" value="GAF-like_dom_sf"/>
</dbReference>
<evidence type="ECO:0000256" key="1">
    <source>
        <dbReference type="ARBA" id="ARBA00022741"/>
    </source>
</evidence>
<dbReference type="Gene3D" id="3.40.50.300">
    <property type="entry name" value="P-loop containing nucleotide triphosphate hydrolases"/>
    <property type="match status" value="1"/>
</dbReference>
<dbReference type="Gene3D" id="1.10.10.60">
    <property type="entry name" value="Homeodomain-like"/>
    <property type="match status" value="1"/>
</dbReference>
<dbReference type="GO" id="GO:0043565">
    <property type="term" value="F:sequence-specific DNA binding"/>
    <property type="evidence" value="ECO:0007669"/>
    <property type="project" value="InterPro"/>
</dbReference>
<keyword evidence="1" id="KW-0547">Nucleotide-binding</keyword>
<dbReference type="InterPro" id="IPR027417">
    <property type="entry name" value="P-loop_NTPase"/>
</dbReference>
<dbReference type="Pfam" id="PF00158">
    <property type="entry name" value="Sigma54_activat"/>
    <property type="match status" value="1"/>
</dbReference>
<evidence type="ECO:0000256" key="3">
    <source>
        <dbReference type="ARBA" id="ARBA00023015"/>
    </source>
</evidence>
<dbReference type="Gene3D" id="1.10.8.60">
    <property type="match status" value="1"/>
</dbReference>
<dbReference type="InterPro" id="IPR003593">
    <property type="entry name" value="AAA+_ATPase"/>
</dbReference>
<protein>
    <submittedName>
        <fullName evidence="7">Acetoin catabolism regulatory protein</fullName>
    </submittedName>
</protein>
<dbReference type="InterPro" id="IPR003018">
    <property type="entry name" value="GAF"/>
</dbReference>
<dbReference type="GO" id="GO:0006355">
    <property type="term" value="P:regulation of DNA-templated transcription"/>
    <property type="evidence" value="ECO:0007669"/>
    <property type="project" value="InterPro"/>
</dbReference>
<evidence type="ECO:0000256" key="4">
    <source>
        <dbReference type="ARBA" id="ARBA00023125"/>
    </source>
</evidence>
<organism evidence="7">
    <name type="scientific">mine drainage metagenome</name>
    <dbReference type="NCBI Taxonomy" id="410659"/>
    <lineage>
        <taxon>unclassified sequences</taxon>
        <taxon>metagenomes</taxon>
        <taxon>ecological metagenomes</taxon>
    </lineage>
</organism>
<keyword evidence="4" id="KW-0238">DNA-binding</keyword>
<dbReference type="AlphaFoldDB" id="A0A1J5RUP1"/>
<dbReference type="Pfam" id="PF01590">
    <property type="entry name" value="GAF"/>
    <property type="match status" value="1"/>
</dbReference>
<feature type="domain" description="Sigma-54 factor interaction" evidence="6">
    <location>
        <begin position="343"/>
        <end position="570"/>
    </location>
</feature>
<dbReference type="SUPFAM" id="SSF46689">
    <property type="entry name" value="Homeodomain-like"/>
    <property type="match status" value="1"/>
</dbReference>
<evidence type="ECO:0000259" key="6">
    <source>
        <dbReference type="PROSITE" id="PS50045"/>
    </source>
</evidence>
<comment type="caution">
    <text evidence="7">The sequence shown here is derived from an EMBL/GenBank/DDBJ whole genome shotgun (WGS) entry which is preliminary data.</text>
</comment>
<dbReference type="InterPro" id="IPR025943">
    <property type="entry name" value="Sigma_54_int_dom_ATP-bd_2"/>
</dbReference>
<dbReference type="PANTHER" id="PTHR32071">
    <property type="entry name" value="TRANSCRIPTIONAL REGULATORY PROTEIN"/>
    <property type="match status" value="1"/>
</dbReference>
<dbReference type="PROSITE" id="PS00676">
    <property type="entry name" value="SIGMA54_INTERACT_2"/>
    <property type="match status" value="1"/>
</dbReference>
<dbReference type="EMBL" id="MLJW01000103">
    <property type="protein sequence ID" value="OIQ99678.1"/>
    <property type="molecule type" value="Genomic_DNA"/>
</dbReference>
<dbReference type="InterPro" id="IPR025944">
    <property type="entry name" value="Sigma_54_int_dom_CS"/>
</dbReference>
<keyword evidence="2" id="KW-0067">ATP-binding</keyword>
<dbReference type="InterPro" id="IPR058031">
    <property type="entry name" value="AAA_lid_NorR"/>
</dbReference>
<dbReference type="SUPFAM" id="SSF52540">
    <property type="entry name" value="P-loop containing nucleoside triphosphate hydrolases"/>
    <property type="match status" value="1"/>
</dbReference>
<dbReference type="Gene3D" id="3.30.450.40">
    <property type="match status" value="1"/>
</dbReference>
<reference evidence="7" key="1">
    <citation type="submission" date="2016-10" db="EMBL/GenBank/DDBJ databases">
        <title>Sequence of Gallionella enrichment culture.</title>
        <authorList>
            <person name="Poehlein A."/>
            <person name="Muehling M."/>
            <person name="Daniel R."/>
        </authorList>
    </citation>
    <scope>NUCLEOTIDE SEQUENCE</scope>
</reference>
<gene>
    <name evidence="7" type="primary">acoR_5</name>
    <name evidence="7" type="ORF">GALL_182570</name>
</gene>